<dbReference type="GO" id="GO:0070006">
    <property type="term" value="F:metalloaminopeptidase activity"/>
    <property type="evidence" value="ECO:0007669"/>
    <property type="project" value="TreeGrafter"/>
</dbReference>
<dbReference type="OrthoDB" id="5811161at2759"/>
<organism evidence="4">
    <name type="scientific">Anisakis simplex</name>
    <name type="common">Herring worm</name>
    <dbReference type="NCBI Taxonomy" id="6269"/>
    <lineage>
        <taxon>Eukaryota</taxon>
        <taxon>Metazoa</taxon>
        <taxon>Ecdysozoa</taxon>
        <taxon>Nematoda</taxon>
        <taxon>Chromadorea</taxon>
        <taxon>Rhabditida</taxon>
        <taxon>Spirurina</taxon>
        <taxon>Ascaridomorpha</taxon>
        <taxon>Ascaridoidea</taxon>
        <taxon>Anisakidae</taxon>
        <taxon>Anisakis</taxon>
        <taxon>Anisakis simplex complex</taxon>
    </lineage>
</organism>
<evidence type="ECO:0000259" key="1">
    <source>
        <dbReference type="Pfam" id="PF01433"/>
    </source>
</evidence>
<dbReference type="Gene3D" id="1.10.390.10">
    <property type="entry name" value="Neutral Protease Domain 2"/>
    <property type="match status" value="1"/>
</dbReference>
<dbReference type="PANTHER" id="PTHR11533">
    <property type="entry name" value="PROTEASE M1 ZINC METALLOPROTEASE"/>
    <property type="match status" value="1"/>
</dbReference>
<keyword evidence="3" id="KW-1185">Reference proteome</keyword>
<dbReference type="EMBL" id="UYRR01005279">
    <property type="protein sequence ID" value="VDK21663.1"/>
    <property type="molecule type" value="Genomic_DNA"/>
</dbReference>
<dbReference type="Proteomes" id="UP000267096">
    <property type="component" value="Unassembled WGS sequence"/>
</dbReference>
<evidence type="ECO:0000313" key="4">
    <source>
        <dbReference type="WBParaSite" id="ASIM_0000357701-mRNA-1"/>
    </source>
</evidence>
<evidence type="ECO:0000313" key="3">
    <source>
        <dbReference type="Proteomes" id="UP000267096"/>
    </source>
</evidence>
<reference evidence="2 3" key="2">
    <citation type="submission" date="2018-11" db="EMBL/GenBank/DDBJ databases">
        <authorList>
            <consortium name="Pathogen Informatics"/>
        </authorList>
    </citation>
    <scope>NUCLEOTIDE SEQUENCE [LARGE SCALE GENOMIC DNA]</scope>
</reference>
<dbReference type="GO" id="GO:0042277">
    <property type="term" value="F:peptide binding"/>
    <property type="evidence" value="ECO:0007669"/>
    <property type="project" value="TreeGrafter"/>
</dbReference>
<dbReference type="SUPFAM" id="SSF55486">
    <property type="entry name" value="Metalloproteases ('zincins'), catalytic domain"/>
    <property type="match status" value="1"/>
</dbReference>
<dbReference type="AlphaFoldDB" id="A0A0M3J7M9"/>
<dbReference type="GO" id="GO:0043171">
    <property type="term" value="P:peptide catabolic process"/>
    <property type="evidence" value="ECO:0007669"/>
    <property type="project" value="TreeGrafter"/>
</dbReference>
<evidence type="ECO:0000313" key="2">
    <source>
        <dbReference type="EMBL" id="VDK21663.1"/>
    </source>
</evidence>
<feature type="domain" description="Peptidase M1 membrane alanine aminopeptidase" evidence="1">
    <location>
        <begin position="1"/>
        <end position="62"/>
    </location>
</feature>
<dbReference type="PANTHER" id="PTHR11533:SF299">
    <property type="entry name" value="AMINOPEPTIDASE"/>
    <property type="match status" value="1"/>
</dbReference>
<dbReference type="GO" id="GO:0005737">
    <property type="term" value="C:cytoplasm"/>
    <property type="evidence" value="ECO:0007669"/>
    <property type="project" value="TreeGrafter"/>
</dbReference>
<dbReference type="GO" id="GO:0008270">
    <property type="term" value="F:zinc ion binding"/>
    <property type="evidence" value="ECO:0007669"/>
    <property type="project" value="InterPro"/>
</dbReference>
<dbReference type="GO" id="GO:0005615">
    <property type="term" value="C:extracellular space"/>
    <property type="evidence" value="ECO:0007669"/>
    <property type="project" value="TreeGrafter"/>
</dbReference>
<reference evidence="4" key="1">
    <citation type="submission" date="2017-02" db="UniProtKB">
        <authorList>
            <consortium name="WormBaseParasite"/>
        </authorList>
    </citation>
    <scope>IDENTIFICATION</scope>
</reference>
<gene>
    <name evidence="2" type="ORF">ASIM_LOCUS3414</name>
</gene>
<accession>A0A0M3J7M9</accession>
<dbReference type="InterPro" id="IPR050344">
    <property type="entry name" value="Peptidase_M1_aminopeptidases"/>
</dbReference>
<dbReference type="GO" id="GO:0006508">
    <property type="term" value="P:proteolysis"/>
    <property type="evidence" value="ECO:0007669"/>
    <property type="project" value="TreeGrafter"/>
</dbReference>
<dbReference type="Pfam" id="PF01433">
    <property type="entry name" value="Peptidase_M1"/>
    <property type="match status" value="1"/>
</dbReference>
<protein>
    <submittedName>
        <fullName evidence="4">Peptidase_M1 domain-containing protein</fullName>
    </submittedName>
</protein>
<dbReference type="GO" id="GO:0016020">
    <property type="term" value="C:membrane"/>
    <property type="evidence" value="ECO:0007669"/>
    <property type="project" value="TreeGrafter"/>
</dbReference>
<dbReference type="InterPro" id="IPR027268">
    <property type="entry name" value="Peptidase_M4/M1_CTD_sf"/>
</dbReference>
<dbReference type="InterPro" id="IPR014782">
    <property type="entry name" value="Peptidase_M1_dom"/>
</dbReference>
<sequence>MLSNTISPRVMKLGLRNYLHKYQYKNVNDTQLWSELTKVADDEHLPSWNDQPLNVATLMDPWMYQATYPVLKLTTKDGQVTYSQEPFILNTSALQPSPYKFEWTIPVFSQLQRGGEVFHYFRGKDGENPFWTRQLTNEWQVENPAFKVRISKISASQINKTRQFLRKKYL</sequence>
<name>A0A0M3J7M9_ANISI</name>
<proteinExistence type="predicted"/>
<dbReference type="WBParaSite" id="ASIM_0000357701-mRNA-1">
    <property type="protein sequence ID" value="ASIM_0000357701-mRNA-1"/>
    <property type="gene ID" value="ASIM_0000357701"/>
</dbReference>